<feature type="transmembrane region" description="Helical" evidence="1">
    <location>
        <begin position="305"/>
        <end position="325"/>
    </location>
</feature>
<feature type="transmembrane region" description="Helical" evidence="1">
    <location>
        <begin position="337"/>
        <end position="357"/>
    </location>
</feature>
<feature type="transmembrane region" description="Helical" evidence="1">
    <location>
        <begin position="78"/>
        <end position="99"/>
    </location>
</feature>
<organism evidence="2 3">
    <name type="scientific">Undibacterium jejuense</name>
    <dbReference type="NCBI Taxonomy" id="1344949"/>
    <lineage>
        <taxon>Bacteria</taxon>
        <taxon>Pseudomonadati</taxon>
        <taxon>Pseudomonadota</taxon>
        <taxon>Betaproteobacteria</taxon>
        <taxon>Burkholderiales</taxon>
        <taxon>Oxalobacteraceae</taxon>
        <taxon>Undibacterium</taxon>
    </lineage>
</organism>
<accession>A0A923HBP5</accession>
<feature type="transmembrane region" description="Helical" evidence="1">
    <location>
        <begin position="31"/>
        <end position="48"/>
    </location>
</feature>
<dbReference type="EMBL" id="JACOFV010000003">
    <property type="protein sequence ID" value="MBC3861517.1"/>
    <property type="molecule type" value="Genomic_DNA"/>
</dbReference>
<dbReference type="RefSeq" id="WP_186911441.1">
    <property type="nucleotide sequence ID" value="NZ_JACOFV010000003.1"/>
</dbReference>
<feature type="transmembrane region" description="Helical" evidence="1">
    <location>
        <begin position="111"/>
        <end position="131"/>
    </location>
</feature>
<keyword evidence="3" id="KW-1185">Reference proteome</keyword>
<feature type="transmembrane region" description="Helical" evidence="1">
    <location>
        <begin position="282"/>
        <end position="299"/>
    </location>
</feature>
<feature type="transmembrane region" description="Helical" evidence="1">
    <location>
        <begin position="363"/>
        <end position="380"/>
    </location>
</feature>
<comment type="caution">
    <text evidence="2">The sequence shown here is derived from an EMBL/GenBank/DDBJ whole genome shotgun (WGS) entry which is preliminary data.</text>
</comment>
<keyword evidence="1" id="KW-0812">Transmembrane</keyword>
<keyword evidence="1" id="KW-1133">Transmembrane helix</keyword>
<evidence type="ECO:0000313" key="3">
    <source>
        <dbReference type="Proteomes" id="UP000634011"/>
    </source>
</evidence>
<dbReference type="AlphaFoldDB" id="A0A923HBP5"/>
<dbReference type="Proteomes" id="UP000634011">
    <property type="component" value="Unassembled WGS sequence"/>
</dbReference>
<evidence type="ECO:0000313" key="2">
    <source>
        <dbReference type="EMBL" id="MBC3861517.1"/>
    </source>
</evidence>
<name>A0A923HBP5_9BURK</name>
<feature type="transmembrane region" description="Helical" evidence="1">
    <location>
        <begin position="202"/>
        <end position="219"/>
    </location>
</feature>
<keyword evidence="1" id="KW-0472">Membrane</keyword>
<protein>
    <submittedName>
        <fullName evidence="2">Uncharacterized protein</fullName>
    </submittedName>
</protein>
<feature type="transmembrane region" description="Helical" evidence="1">
    <location>
        <begin position="225"/>
        <end position="249"/>
    </location>
</feature>
<gene>
    <name evidence="2" type="ORF">H8K32_05335</name>
</gene>
<evidence type="ECO:0000256" key="1">
    <source>
        <dbReference type="SAM" id="Phobius"/>
    </source>
</evidence>
<reference evidence="2" key="1">
    <citation type="submission" date="2020-08" db="EMBL/GenBank/DDBJ databases">
        <title>Novel species isolated from subtropical streams in China.</title>
        <authorList>
            <person name="Lu H."/>
        </authorList>
    </citation>
    <scope>NUCLEOTIDE SEQUENCE</scope>
    <source>
        <strain evidence="2">KACC 12607</strain>
    </source>
</reference>
<feature type="transmembrane region" description="Helical" evidence="1">
    <location>
        <begin position="54"/>
        <end position="71"/>
    </location>
</feature>
<sequence>MWFFMMMLFVRQQYIPSNAQLIPDYQANMKLAFAIPILLIATVLTFSLKLRSGYSAGTIWVMSILALISGASTIRSDFIVLVFPGYTIISGVLPSFSITNLFPGNLESFDRVWFMIPLGVLMLYGGLQWIFNIEKDQLFQRKGSLEKLNKQAENASTANDQGYSRKLNFYDYSLNRATTQEIKPDRLLPFLFGPSTHWSQPLLSFILLAVFIVGCMMFLDIVQYALIALMFGLNLILCVRIVHFCWAFYGRRQEQSLVSMTPLVTSNQEITRLILNSVLKNIYAFWTINFVFTIIVCTTTEVSSAIFRIAFLCCFGSLIFIHCLLKNHAVKSQLHETGFMVTTLVFIAYVGISMALWTRFDQFNIAIPCALLFIIHIGLARHQWQQRLHQNALFPVGRAV</sequence>
<proteinExistence type="predicted"/>